<evidence type="ECO:0000313" key="2">
    <source>
        <dbReference type="EMBL" id="TKI83223.1"/>
    </source>
</evidence>
<feature type="non-terminal residue" evidence="2">
    <location>
        <position position="158"/>
    </location>
</feature>
<reference evidence="2 3" key="1">
    <citation type="journal article" date="2019" name="Environ. Microbiol.">
        <title>An active ?-lactamase is a part of an orchestrated cell wall stress resistance network of Bacillus subtilis and related rhizosphere species.</title>
        <authorList>
            <person name="Bucher T."/>
            <person name="Keren-Paz A."/>
            <person name="Hausser J."/>
            <person name="Olender T."/>
            <person name="Cytryn E."/>
            <person name="Kolodkin-Gal I."/>
        </authorList>
    </citation>
    <scope>NUCLEOTIDE SEQUENCE [LARGE SCALE GENOMIC DNA]</scope>
    <source>
        <strain evidence="2 3">I5</strain>
    </source>
</reference>
<name>A0A4V5TRR9_9BACI</name>
<dbReference type="EMBL" id="SZON01002895">
    <property type="protein sequence ID" value="TKI83223.1"/>
    <property type="molecule type" value="Genomic_DNA"/>
</dbReference>
<dbReference type="GO" id="GO:0004668">
    <property type="term" value="F:protein-arginine deiminase activity"/>
    <property type="evidence" value="ECO:0007669"/>
    <property type="project" value="InterPro"/>
</dbReference>
<protein>
    <submittedName>
        <fullName evidence="2">Agmatine deiminase family protein</fullName>
    </submittedName>
</protein>
<dbReference type="AlphaFoldDB" id="A0A4V5TRR9"/>
<gene>
    <name evidence="2" type="ORF">FC699_32315</name>
</gene>
<feature type="non-terminal residue" evidence="2">
    <location>
        <position position="1"/>
    </location>
</feature>
<sequence length="158" mass="18610">KYRPNYLPDDQGRYLDQQFNKWLKKNDFEYVKSPLILDGGNLIWNKKDTVILTERIFDDNDDWTEEEIIEQLEWDLDVSRVIIIPAEEGDVLAHADGMVKFIDEHTMFISDFLGDDEFRYHVQQIIQEQMPEAEFIVVPSSYTEKGQYDQEIASAKGL</sequence>
<dbReference type="PANTHER" id="PTHR31377">
    <property type="entry name" value="AGMATINE DEIMINASE-RELATED"/>
    <property type="match status" value="1"/>
</dbReference>
<evidence type="ECO:0000256" key="1">
    <source>
        <dbReference type="ARBA" id="ARBA00022801"/>
    </source>
</evidence>
<accession>A0A4V5TRR9</accession>
<organism evidence="2 3">
    <name type="scientific">Bacillus wiedmannii</name>
    <dbReference type="NCBI Taxonomy" id="1890302"/>
    <lineage>
        <taxon>Bacteria</taxon>
        <taxon>Bacillati</taxon>
        <taxon>Bacillota</taxon>
        <taxon>Bacilli</taxon>
        <taxon>Bacillales</taxon>
        <taxon>Bacillaceae</taxon>
        <taxon>Bacillus</taxon>
        <taxon>Bacillus cereus group</taxon>
    </lineage>
</organism>
<dbReference type="Gene3D" id="3.75.10.10">
    <property type="entry name" value="L-arginine/glycine Amidinotransferase, Chain A"/>
    <property type="match status" value="1"/>
</dbReference>
<dbReference type="InterPro" id="IPR007466">
    <property type="entry name" value="Peptidyl-Arg-deiminase_porph"/>
</dbReference>
<keyword evidence="1" id="KW-0378">Hydrolase</keyword>
<comment type="caution">
    <text evidence="2">The sequence shown here is derived from an EMBL/GenBank/DDBJ whole genome shotgun (WGS) entry which is preliminary data.</text>
</comment>
<dbReference type="Pfam" id="PF04371">
    <property type="entry name" value="PAD_porph"/>
    <property type="match status" value="1"/>
</dbReference>
<evidence type="ECO:0000313" key="3">
    <source>
        <dbReference type="Proteomes" id="UP000305222"/>
    </source>
</evidence>
<proteinExistence type="predicted"/>
<dbReference type="SUPFAM" id="SSF55909">
    <property type="entry name" value="Pentein"/>
    <property type="match status" value="1"/>
</dbReference>
<dbReference type="GO" id="GO:0009446">
    <property type="term" value="P:putrescine biosynthetic process"/>
    <property type="evidence" value="ECO:0007669"/>
    <property type="project" value="InterPro"/>
</dbReference>
<dbReference type="PANTHER" id="PTHR31377:SF0">
    <property type="entry name" value="AGMATINE DEIMINASE-RELATED"/>
    <property type="match status" value="1"/>
</dbReference>
<dbReference type="Proteomes" id="UP000305222">
    <property type="component" value="Unassembled WGS sequence"/>
</dbReference>